<accession>K6Z437</accession>
<reference evidence="1 2" key="1">
    <citation type="journal article" date="2017" name="Antonie Van Leeuwenhoek">
        <title>Rhizobium rhizosphaerae sp. nov., a novel species isolated from rice rhizosphere.</title>
        <authorList>
            <person name="Zhao J.J."/>
            <person name="Zhang J."/>
            <person name="Zhang R.J."/>
            <person name="Zhang C.W."/>
            <person name="Yin H.Q."/>
            <person name="Zhang X.X."/>
        </authorList>
    </citation>
    <scope>NUCLEOTIDE SEQUENCE [LARGE SCALE GENOMIC DNA]</scope>
    <source>
        <strain evidence="1 2">KMM 241</strain>
    </source>
</reference>
<evidence type="ECO:0000313" key="1">
    <source>
        <dbReference type="EMBL" id="GAC23768.1"/>
    </source>
</evidence>
<gene>
    <name evidence="1" type="ORF">GMES_1472</name>
</gene>
<proteinExistence type="predicted"/>
<dbReference type="EMBL" id="BAEP01000029">
    <property type="protein sequence ID" value="GAC23768.1"/>
    <property type="molecule type" value="Genomic_DNA"/>
</dbReference>
<dbReference type="Proteomes" id="UP000006263">
    <property type="component" value="Unassembled WGS sequence"/>
</dbReference>
<organism evidence="1 2">
    <name type="scientific">Paraglaciecola mesophila KMM 241</name>
    <dbReference type="NCBI Taxonomy" id="1128912"/>
    <lineage>
        <taxon>Bacteria</taxon>
        <taxon>Pseudomonadati</taxon>
        <taxon>Pseudomonadota</taxon>
        <taxon>Gammaproteobacteria</taxon>
        <taxon>Alteromonadales</taxon>
        <taxon>Alteromonadaceae</taxon>
        <taxon>Paraglaciecola</taxon>
    </lineage>
</organism>
<comment type="caution">
    <text evidence="1">The sequence shown here is derived from an EMBL/GenBank/DDBJ whole genome shotgun (WGS) entry which is preliminary data.</text>
</comment>
<sequence>MIYPEQKSSEIILDAPKWLENLLFAPKNAQLVGELIGQINSRYLQT</sequence>
<dbReference type="AlphaFoldDB" id="K6Z437"/>
<protein>
    <submittedName>
        <fullName evidence="1">Uncharacterized protein</fullName>
    </submittedName>
</protein>
<evidence type="ECO:0000313" key="2">
    <source>
        <dbReference type="Proteomes" id="UP000006263"/>
    </source>
</evidence>
<name>K6Z437_9ALTE</name>